<evidence type="ECO:0000256" key="1">
    <source>
        <dbReference type="ARBA" id="ARBA00023015"/>
    </source>
</evidence>
<dbReference type="CDD" id="cd06267">
    <property type="entry name" value="PBP1_LacI_sugar_binding-like"/>
    <property type="match status" value="1"/>
</dbReference>
<dbReference type="EMBL" id="DWWS01000038">
    <property type="protein sequence ID" value="HJC24144.1"/>
    <property type="molecule type" value="Genomic_DNA"/>
</dbReference>
<dbReference type="PANTHER" id="PTHR30146">
    <property type="entry name" value="LACI-RELATED TRANSCRIPTIONAL REPRESSOR"/>
    <property type="match status" value="1"/>
</dbReference>
<accession>A0A9D2NGT9</accession>
<dbReference type="SUPFAM" id="SSF53822">
    <property type="entry name" value="Periplasmic binding protein-like I"/>
    <property type="match status" value="1"/>
</dbReference>
<reference evidence="5" key="1">
    <citation type="journal article" date="2021" name="PeerJ">
        <title>Extensive microbial diversity within the chicken gut microbiome revealed by metagenomics and culture.</title>
        <authorList>
            <person name="Gilroy R."/>
            <person name="Ravi A."/>
            <person name="Getino M."/>
            <person name="Pursley I."/>
            <person name="Horton D.L."/>
            <person name="Alikhan N.F."/>
            <person name="Baker D."/>
            <person name="Gharbi K."/>
            <person name="Hall N."/>
            <person name="Watson M."/>
            <person name="Adriaenssens E.M."/>
            <person name="Foster-Nyarko E."/>
            <person name="Jarju S."/>
            <person name="Secka A."/>
            <person name="Antonio M."/>
            <person name="Oren A."/>
            <person name="Chaudhuri R.R."/>
            <person name="La Ragione R."/>
            <person name="Hildebrand F."/>
            <person name="Pallen M.J."/>
        </authorList>
    </citation>
    <scope>NUCLEOTIDE SEQUENCE</scope>
    <source>
        <strain evidence="5">USAMLcec2-132</strain>
    </source>
</reference>
<dbReference type="Gene3D" id="1.10.260.40">
    <property type="entry name" value="lambda repressor-like DNA-binding domains"/>
    <property type="match status" value="1"/>
</dbReference>
<evidence type="ECO:0000256" key="3">
    <source>
        <dbReference type="ARBA" id="ARBA00023163"/>
    </source>
</evidence>
<gene>
    <name evidence="5" type="ORF">H9761_10605</name>
</gene>
<keyword evidence="3" id="KW-0804">Transcription</keyword>
<dbReference type="InterPro" id="IPR000843">
    <property type="entry name" value="HTH_LacI"/>
</dbReference>
<name>A0A9D2NGT9_9FIRM</name>
<dbReference type="GO" id="GO:0000976">
    <property type="term" value="F:transcription cis-regulatory region binding"/>
    <property type="evidence" value="ECO:0007669"/>
    <property type="project" value="TreeGrafter"/>
</dbReference>
<evidence type="ECO:0000256" key="2">
    <source>
        <dbReference type="ARBA" id="ARBA00023125"/>
    </source>
</evidence>
<dbReference type="InterPro" id="IPR046335">
    <property type="entry name" value="LacI/GalR-like_sensor"/>
</dbReference>
<keyword evidence="2" id="KW-0238">DNA-binding</keyword>
<dbReference type="PANTHER" id="PTHR30146:SF109">
    <property type="entry name" value="HTH-TYPE TRANSCRIPTIONAL REGULATOR GALS"/>
    <property type="match status" value="1"/>
</dbReference>
<dbReference type="AlphaFoldDB" id="A0A9D2NGT9"/>
<protein>
    <submittedName>
        <fullName evidence="5">LacI family transcriptional regulator</fullName>
    </submittedName>
</protein>
<evidence type="ECO:0000313" key="6">
    <source>
        <dbReference type="Proteomes" id="UP000823891"/>
    </source>
</evidence>
<dbReference type="CDD" id="cd01392">
    <property type="entry name" value="HTH_LacI"/>
    <property type="match status" value="1"/>
</dbReference>
<comment type="caution">
    <text evidence="5">The sequence shown here is derived from an EMBL/GenBank/DDBJ whole genome shotgun (WGS) entry which is preliminary data.</text>
</comment>
<dbReference type="Gene3D" id="3.40.50.2300">
    <property type="match status" value="2"/>
</dbReference>
<dbReference type="GO" id="GO:0003700">
    <property type="term" value="F:DNA-binding transcription factor activity"/>
    <property type="evidence" value="ECO:0007669"/>
    <property type="project" value="TreeGrafter"/>
</dbReference>
<dbReference type="SUPFAM" id="SSF47413">
    <property type="entry name" value="lambda repressor-like DNA-binding domains"/>
    <property type="match status" value="1"/>
</dbReference>
<evidence type="ECO:0000259" key="4">
    <source>
        <dbReference type="PROSITE" id="PS50932"/>
    </source>
</evidence>
<dbReference type="SMART" id="SM00354">
    <property type="entry name" value="HTH_LACI"/>
    <property type="match status" value="1"/>
</dbReference>
<dbReference type="InterPro" id="IPR010982">
    <property type="entry name" value="Lambda_DNA-bd_dom_sf"/>
</dbReference>
<sequence>MASLKDIARECQVSVATVSKALNDHADISEERKALIRRKAEELGYRPNLFARTLKTNRSHNIGVLFTDEAHNGLTHDYFGAVLDSFKVAVEEKDYDLTFLNCNRTRKNRMTYLEHARYRGFDGVVVACIDFTEPEVLELVNSDLPVVTIDYIFNDRLAVISDNGKGMEDLLTFVYRRGHRRIAYIHGADSAVTRNRLSGFYRTAQRLGLEVPDEYVLESDYRDTEGAAEATQKLLDLKKRPTCILYPDDFAALGGLSRIRENGLAVPQDISVAGYDGIRLARHASPKLTTLYQDTGLIGRYAAEKLIDLIENPKTALRDITVVEGRVLEGQTVRNLVDN</sequence>
<organism evidence="5 6">
    <name type="scientific">Candidatus Eisenbergiella merdavium</name>
    <dbReference type="NCBI Taxonomy" id="2838551"/>
    <lineage>
        <taxon>Bacteria</taxon>
        <taxon>Bacillati</taxon>
        <taxon>Bacillota</taxon>
        <taxon>Clostridia</taxon>
        <taxon>Lachnospirales</taxon>
        <taxon>Lachnospiraceae</taxon>
        <taxon>Eisenbergiella</taxon>
    </lineage>
</organism>
<evidence type="ECO:0000313" key="5">
    <source>
        <dbReference type="EMBL" id="HJC24144.1"/>
    </source>
</evidence>
<dbReference type="InterPro" id="IPR028082">
    <property type="entry name" value="Peripla_BP_I"/>
</dbReference>
<keyword evidence="1" id="KW-0805">Transcription regulation</keyword>
<feature type="domain" description="HTH lacI-type" evidence="4">
    <location>
        <begin position="2"/>
        <end position="56"/>
    </location>
</feature>
<dbReference type="Pfam" id="PF13377">
    <property type="entry name" value="Peripla_BP_3"/>
    <property type="match status" value="1"/>
</dbReference>
<dbReference type="Proteomes" id="UP000823891">
    <property type="component" value="Unassembled WGS sequence"/>
</dbReference>
<proteinExistence type="predicted"/>
<dbReference type="PROSITE" id="PS50932">
    <property type="entry name" value="HTH_LACI_2"/>
    <property type="match status" value="1"/>
</dbReference>
<reference evidence="5" key="2">
    <citation type="submission" date="2021-04" db="EMBL/GenBank/DDBJ databases">
        <authorList>
            <person name="Gilroy R."/>
        </authorList>
    </citation>
    <scope>NUCLEOTIDE SEQUENCE</scope>
    <source>
        <strain evidence="5">USAMLcec2-132</strain>
    </source>
</reference>
<dbReference type="Pfam" id="PF00356">
    <property type="entry name" value="LacI"/>
    <property type="match status" value="1"/>
</dbReference>